<sequence length="182" mass="19384">MMRFPSPLRRGVLALAVVLGGGVAVSAPKQDAINLRFGLRQVNLTMRAEDVTGQDFQVSRKDRGLRGRTAVGLVDVKFEDGAVKGSLGPALVNLKVKRDGDTVEAEGGFGGRPATVKFTQDSLEIYIRDCTHRLSAREAGRSYAGQSNCSVGGSAGEAKLWLPDAFLEASPEEKVTLLLLAV</sequence>
<dbReference type="EMBL" id="FOIB01000001">
    <property type="protein sequence ID" value="SES81045.1"/>
    <property type="molecule type" value="Genomic_DNA"/>
</dbReference>
<feature type="chain" id="PRO_5022924293" description="Lipoprotein" evidence="1">
    <location>
        <begin position="27"/>
        <end position="182"/>
    </location>
</feature>
<dbReference type="Proteomes" id="UP000183760">
    <property type="component" value="Unassembled WGS sequence"/>
</dbReference>
<proteinExistence type="predicted"/>
<name>A0A511T0R7_MYXFU</name>
<evidence type="ECO:0000313" key="3">
    <source>
        <dbReference type="EMBL" id="SES81045.1"/>
    </source>
</evidence>
<evidence type="ECO:0000256" key="1">
    <source>
        <dbReference type="SAM" id="SignalP"/>
    </source>
</evidence>
<dbReference type="EMBL" id="BJXR01000025">
    <property type="protein sequence ID" value="GEN07751.1"/>
    <property type="molecule type" value="Genomic_DNA"/>
</dbReference>
<reference evidence="2 5" key="2">
    <citation type="submission" date="2019-07" db="EMBL/GenBank/DDBJ databases">
        <title>Whole genome shotgun sequence of Myxococcus fulvus NBRC 100333.</title>
        <authorList>
            <person name="Hosoyama A."/>
            <person name="Uohara A."/>
            <person name="Ohji S."/>
            <person name="Ichikawa N."/>
        </authorList>
    </citation>
    <scope>NUCLEOTIDE SEQUENCE [LARGE SCALE GENOMIC DNA]</scope>
    <source>
        <strain evidence="2 5">NBRC 100333</strain>
    </source>
</reference>
<organism evidence="2 5">
    <name type="scientific">Myxococcus fulvus</name>
    <dbReference type="NCBI Taxonomy" id="33"/>
    <lineage>
        <taxon>Bacteria</taxon>
        <taxon>Pseudomonadati</taxon>
        <taxon>Myxococcota</taxon>
        <taxon>Myxococcia</taxon>
        <taxon>Myxococcales</taxon>
        <taxon>Cystobacterineae</taxon>
        <taxon>Myxococcaceae</taxon>
        <taxon>Myxococcus</taxon>
    </lineage>
</organism>
<feature type="signal peptide" evidence="1">
    <location>
        <begin position="1"/>
        <end position="26"/>
    </location>
</feature>
<dbReference type="AlphaFoldDB" id="A0A511T0R7"/>
<keyword evidence="4" id="KW-1185">Reference proteome</keyword>
<evidence type="ECO:0000313" key="5">
    <source>
        <dbReference type="Proteomes" id="UP000321514"/>
    </source>
</evidence>
<evidence type="ECO:0000313" key="2">
    <source>
        <dbReference type="EMBL" id="GEN07751.1"/>
    </source>
</evidence>
<dbReference type="RefSeq" id="WP_074948428.1">
    <property type="nucleotide sequence ID" value="NZ_BJXR01000025.1"/>
</dbReference>
<comment type="caution">
    <text evidence="2">The sequence shown here is derived from an EMBL/GenBank/DDBJ whole genome shotgun (WGS) entry which is preliminary data.</text>
</comment>
<evidence type="ECO:0000313" key="4">
    <source>
        <dbReference type="Proteomes" id="UP000183760"/>
    </source>
</evidence>
<gene>
    <name evidence="2" type="ORF">MFU01_27880</name>
    <name evidence="3" type="ORF">SAMN05443572_101224</name>
</gene>
<dbReference type="OrthoDB" id="5509161at2"/>
<accession>A0A511T0R7</accession>
<dbReference type="Proteomes" id="UP000321514">
    <property type="component" value="Unassembled WGS sequence"/>
</dbReference>
<protein>
    <recommendedName>
        <fullName evidence="6">Lipoprotein</fullName>
    </recommendedName>
</protein>
<dbReference type="STRING" id="1334629.MFUL124B02_02005"/>
<evidence type="ECO:0008006" key="6">
    <source>
        <dbReference type="Google" id="ProtNLM"/>
    </source>
</evidence>
<keyword evidence="1" id="KW-0732">Signal</keyword>
<reference evidence="3 4" key="1">
    <citation type="submission" date="2016-10" db="EMBL/GenBank/DDBJ databases">
        <authorList>
            <person name="Varghese N."/>
            <person name="Submissions S."/>
        </authorList>
    </citation>
    <scope>NUCLEOTIDE SEQUENCE [LARGE SCALE GENOMIC DNA]</scope>
    <source>
        <strain evidence="3 4">DSM 16525</strain>
    </source>
</reference>